<dbReference type="EMBL" id="QRXG01000029">
    <property type="protein sequence ID" value="RGT79283.1"/>
    <property type="molecule type" value="Genomic_DNA"/>
</dbReference>
<organism evidence="1 2">
    <name type="scientific">Agathobacter rectalis</name>
    <dbReference type="NCBI Taxonomy" id="39491"/>
    <lineage>
        <taxon>Bacteria</taxon>
        <taxon>Bacillati</taxon>
        <taxon>Bacillota</taxon>
        <taxon>Clostridia</taxon>
        <taxon>Lachnospirales</taxon>
        <taxon>Lachnospiraceae</taxon>
        <taxon>Agathobacter</taxon>
    </lineage>
</organism>
<comment type="caution">
    <text evidence="1">The sequence shown here is derived from an EMBL/GenBank/DDBJ whole genome shotgun (WGS) entry which is preliminary data.</text>
</comment>
<evidence type="ECO:0000313" key="2">
    <source>
        <dbReference type="Proteomes" id="UP000284296"/>
    </source>
</evidence>
<reference evidence="1 2" key="1">
    <citation type="submission" date="2018-08" db="EMBL/GenBank/DDBJ databases">
        <title>A genome reference for cultivated species of the human gut microbiota.</title>
        <authorList>
            <person name="Zou Y."/>
            <person name="Xue W."/>
            <person name="Luo G."/>
        </authorList>
    </citation>
    <scope>NUCLEOTIDE SEQUENCE [LARGE SCALE GENOMIC DNA]</scope>
    <source>
        <strain evidence="1 2">AF18-16LB</strain>
    </source>
</reference>
<gene>
    <name evidence="1" type="ORF">DWX06_13365</name>
</gene>
<sequence length="341" mass="40661">MMKEIILPITPFNSLWFKDCFHMALLPVLSQILGNADCIKYNQFFHYVLTEEGIAGFNNEFNNIFKIMRYKDINFYLEPTNDIISEITQALLAKYYVVVGIDNYYEEKRKDFFNKEHNGHSITIFGSNIKKESFWALEQPFFYSYNYSEMEIKQGNIELGYQSFLNNIENNDFFYNTLSPISRINGRDIPSSCFISGEDLSREKKDNLSISNYVNKYLENRQNIYKNLENIKLYERDFEYYYIKCADPTVGSKSINNLSKLINDKRIEFYLMNNIVNIGNGGNENNDVINYWTQIRSYISKFVYSHVINKEHIYICQQLIKDIYYLEKTYYSKIFRKLKKM</sequence>
<protein>
    <recommendedName>
        <fullName evidence="3">Butirosin biosynthesis protein H N-terminal domain-containing protein</fullName>
    </recommendedName>
</protein>
<evidence type="ECO:0000313" key="1">
    <source>
        <dbReference type="EMBL" id="RGT79283.1"/>
    </source>
</evidence>
<evidence type="ECO:0008006" key="3">
    <source>
        <dbReference type="Google" id="ProtNLM"/>
    </source>
</evidence>
<dbReference type="Proteomes" id="UP000284296">
    <property type="component" value="Unassembled WGS sequence"/>
</dbReference>
<accession>A0A412Q151</accession>
<dbReference type="AlphaFoldDB" id="A0A412Q151"/>
<name>A0A412Q151_9FIRM</name>
<proteinExistence type="predicted"/>
<dbReference type="RefSeq" id="WP_118004718.1">
    <property type="nucleotide sequence ID" value="NZ_QRXF01000029.1"/>
</dbReference>